<reference evidence="2" key="1">
    <citation type="journal article" date="2020" name="Cell">
        <title>Large-Scale Comparative Analyses of Tick Genomes Elucidate Their Genetic Diversity and Vector Capacities.</title>
        <authorList>
            <consortium name="Tick Genome and Microbiome Consortium (TIGMIC)"/>
            <person name="Jia N."/>
            <person name="Wang J."/>
            <person name="Shi W."/>
            <person name="Du L."/>
            <person name="Sun Y."/>
            <person name="Zhan W."/>
            <person name="Jiang J.F."/>
            <person name="Wang Q."/>
            <person name="Zhang B."/>
            <person name="Ji P."/>
            <person name="Bell-Sakyi L."/>
            <person name="Cui X.M."/>
            <person name="Yuan T.T."/>
            <person name="Jiang B.G."/>
            <person name="Yang W.F."/>
            <person name="Lam T.T."/>
            <person name="Chang Q.C."/>
            <person name="Ding S.J."/>
            <person name="Wang X.J."/>
            <person name="Zhu J.G."/>
            <person name="Ruan X.D."/>
            <person name="Zhao L."/>
            <person name="Wei J.T."/>
            <person name="Ye R.Z."/>
            <person name="Que T.C."/>
            <person name="Du C.H."/>
            <person name="Zhou Y.H."/>
            <person name="Cheng J.X."/>
            <person name="Dai P.F."/>
            <person name="Guo W.B."/>
            <person name="Han X.H."/>
            <person name="Huang E.J."/>
            <person name="Li L.F."/>
            <person name="Wei W."/>
            <person name="Gao Y.C."/>
            <person name="Liu J.Z."/>
            <person name="Shao H.Z."/>
            <person name="Wang X."/>
            <person name="Wang C.C."/>
            <person name="Yang T.C."/>
            <person name="Huo Q.B."/>
            <person name="Li W."/>
            <person name="Chen H.Y."/>
            <person name="Chen S.E."/>
            <person name="Zhou L.G."/>
            <person name="Ni X.B."/>
            <person name="Tian J.H."/>
            <person name="Sheng Y."/>
            <person name="Liu T."/>
            <person name="Pan Y.S."/>
            <person name="Xia L.Y."/>
            <person name="Li J."/>
            <person name="Zhao F."/>
            <person name="Cao W.C."/>
        </authorList>
    </citation>
    <scope>NUCLEOTIDE SEQUENCE</scope>
    <source>
        <strain evidence="2">Rmic-2018</strain>
    </source>
</reference>
<dbReference type="VEuPathDB" id="VectorBase:LOC119181205"/>
<dbReference type="AlphaFoldDB" id="A0A9J6EQC1"/>
<dbReference type="Proteomes" id="UP000821866">
    <property type="component" value="Chromosome 11"/>
</dbReference>
<keyword evidence="3" id="KW-1185">Reference proteome</keyword>
<proteinExistence type="predicted"/>
<feature type="domain" description="FP protein C-terminal" evidence="1">
    <location>
        <begin position="109"/>
        <end position="139"/>
    </location>
</feature>
<dbReference type="EMBL" id="JABSTU010000003">
    <property type="protein sequence ID" value="KAH8036348.1"/>
    <property type="molecule type" value="Genomic_DNA"/>
</dbReference>
<gene>
    <name evidence="2" type="ORF">HPB51_025689</name>
</gene>
<name>A0A9J6EQC1_RHIMP</name>
<accession>A0A9J6EQC1</accession>
<evidence type="ECO:0000259" key="1">
    <source>
        <dbReference type="Pfam" id="PF25298"/>
    </source>
</evidence>
<evidence type="ECO:0000313" key="3">
    <source>
        <dbReference type="Proteomes" id="UP000821866"/>
    </source>
</evidence>
<comment type="caution">
    <text evidence="2">The sequence shown here is derived from an EMBL/GenBank/DDBJ whole genome shotgun (WGS) entry which is preliminary data.</text>
</comment>
<dbReference type="InterPro" id="IPR057251">
    <property type="entry name" value="FP_C"/>
</dbReference>
<reference evidence="2" key="2">
    <citation type="submission" date="2021-09" db="EMBL/GenBank/DDBJ databases">
        <authorList>
            <person name="Jia N."/>
            <person name="Wang J."/>
            <person name="Shi W."/>
            <person name="Du L."/>
            <person name="Sun Y."/>
            <person name="Zhan W."/>
            <person name="Jiang J."/>
            <person name="Wang Q."/>
            <person name="Zhang B."/>
            <person name="Ji P."/>
            <person name="Sakyi L.B."/>
            <person name="Cui X."/>
            <person name="Yuan T."/>
            <person name="Jiang B."/>
            <person name="Yang W."/>
            <person name="Lam T.T.-Y."/>
            <person name="Chang Q."/>
            <person name="Ding S."/>
            <person name="Wang X."/>
            <person name="Zhu J."/>
            <person name="Ruan X."/>
            <person name="Zhao L."/>
            <person name="Wei J."/>
            <person name="Que T."/>
            <person name="Du C."/>
            <person name="Cheng J."/>
            <person name="Dai P."/>
            <person name="Han X."/>
            <person name="Huang E."/>
            <person name="Gao Y."/>
            <person name="Liu J."/>
            <person name="Shao H."/>
            <person name="Ye R."/>
            <person name="Li L."/>
            <person name="Wei W."/>
            <person name="Wang X."/>
            <person name="Wang C."/>
            <person name="Huo Q."/>
            <person name="Li W."/>
            <person name="Guo W."/>
            <person name="Chen H."/>
            <person name="Chen S."/>
            <person name="Zhou L."/>
            <person name="Zhou L."/>
            <person name="Ni X."/>
            <person name="Tian J."/>
            <person name="Zhou Y."/>
            <person name="Sheng Y."/>
            <person name="Liu T."/>
            <person name="Pan Y."/>
            <person name="Xia L."/>
            <person name="Li J."/>
            <person name="Zhao F."/>
            <person name="Cao W."/>
        </authorList>
    </citation>
    <scope>NUCLEOTIDE SEQUENCE</scope>
    <source>
        <strain evidence="2">Rmic-2018</strain>
        <tissue evidence="2">Larvae</tissue>
    </source>
</reference>
<dbReference type="Pfam" id="PF25298">
    <property type="entry name" value="Baculo_FP_2nd"/>
    <property type="match status" value="1"/>
</dbReference>
<evidence type="ECO:0000313" key="2">
    <source>
        <dbReference type="EMBL" id="KAH8036348.1"/>
    </source>
</evidence>
<sequence length="257" mass="29993">MRDREVAEVQAEVDNLEWRSRRLNLEFHGIQETEDENLLEAINAMAIKHQFPPLAESDVVAIHRLPPRKDKTPVVICRFAKQADRDFWWKNRKKLSSLNEHFFLTEKLTKRARALLFEAKNWAKELNFKYAWHSNGKVLLPREGILLGDDFLRASRVVIDWGLESFAVSVPQRLLKVYLIRKQPLPALSRKLVPVDWHHVSEDENHLTVIIGTKAMYDRHSVTVETMAIEQSMYSEGKSLAHEAKRLRSHNLPYKAN</sequence>
<organism evidence="2 3">
    <name type="scientific">Rhipicephalus microplus</name>
    <name type="common">Cattle tick</name>
    <name type="synonym">Boophilus microplus</name>
    <dbReference type="NCBI Taxonomy" id="6941"/>
    <lineage>
        <taxon>Eukaryota</taxon>
        <taxon>Metazoa</taxon>
        <taxon>Ecdysozoa</taxon>
        <taxon>Arthropoda</taxon>
        <taxon>Chelicerata</taxon>
        <taxon>Arachnida</taxon>
        <taxon>Acari</taxon>
        <taxon>Parasitiformes</taxon>
        <taxon>Ixodida</taxon>
        <taxon>Ixodoidea</taxon>
        <taxon>Ixodidae</taxon>
        <taxon>Rhipicephalinae</taxon>
        <taxon>Rhipicephalus</taxon>
        <taxon>Boophilus</taxon>
    </lineage>
</organism>
<protein>
    <recommendedName>
        <fullName evidence="1">FP protein C-terminal domain-containing protein</fullName>
    </recommendedName>
</protein>